<proteinExistence type="predicted"/>
<dbReference type="PANTHER" id="PTHR30055:SF238">
    <property type="entry name" value="MYCOFACTOCIN BIOSYNTHESIS TRANSCRIPTIONAL REGULATOR MFTR-RELATED"/>
    <property type="match status" value="1"/>
</dbReference>
<keyword evidence="1" id="KW-0805">Transcription regulation</keyword>
<dbReference type="Gene3D" id="1.10.10.60">
    <property type="entry name" value="Homeodomain-like"/>
    <property type="match status" value="1"/>
</dbReference>
<keyword evidence="7" id="KW-1185">Reference proteome</keyword>
<evidence type="ECO:0000256" key="2">
    <source>
        <dbReference type="ARBA" id="ARBA00023125"/>
    </source>
</evidence>
<organism evidence="6 7">
    <name type="scientific">Streptomyces variegatus</name>
    <dbReference type="NCBI Taxonomy" id="284040"/>
    <lineage>
        <taxon>Bacteria</taxon>
        <taxon>Bacillati</taxon>
        <taxon>Actinomycetota</taxon>
        <taxon>Actinomycetes</taxon>
        <taxon>Kitasatosporales</taxon>
        <taxon>Streptomycetaceae</taxon>
        <taxon>Streptomyces</taxon>
    </lineage>
</organism>
<evidence type="ECO:0000259" key="5">
    <source>
        <dbReference type="PROSITE" id="PS50977"/>
    </source>
</evidence>
<dbReference type="Gene3D" id="1.10.357.10">
    <property type="entry name" value="Tetracycline Repressor, domain 2"/>
    <property type="match status" value="1"/>
</dbReference>
<dbReference type="SUPFAM" id="SSF46689">
    <property type="entry name" value="Homeodomain-like"/>
    <property type="match status" value="1"/>
</dbReference>
<dbReference type="GeneID" id="91422605"/>
<protein>
    <submittedName>
        <fullName evidence="6">TetR family transcriptional regulator</fullName>
    </submittedName>
</protein>
<dbReference type="PRINTS" id="PR00455">
    <property type="entry name" value="HTHTETR"/>
</dbReference>
<comment type="caution">
    <text evidence="6">The sequence shown here is derived from an EMBL/GenBank/DDBJ whole genome shotgun (WGS) entry which is preliminary data.</text>
</comment>
<dbReference type="EMBL" id="JYJH01000097">
    <property type="protein sequence ID" value="KJK33618.1"/>
    <property type="molecule type" value="Genomic_DNA"/>
</dbReference>
<dbReference type="Pfam" id="PF00440">
    <property type="entry name" value="TetR_N"/>
    <property type="match status" value="1"/>
</dbReference>
<dbReference type="Proteomes" id="UP000034786">
    <property type="component" value="Unassembled WGS sequence"/>
</dbReference>
<dbReference type="PROSITE" id="PS50977">
    <property type="entry name" value="HTH_TETR_2"/>
    <property type="match status" value="1"/>
</dbReference>
<dbReference type="STRING" id="284040.UK15_38855"/>
<name>A0A0M2GG76_9ACTN</name>
<evidence type="ECO:0000256" key="1">
    <source>
        <dbReference type="ARBA" id="ARBA00023015"/>
    </source>
</evidence>
<feature type="DNA-binding region" description="H-T-H motif" evidence="4">
    <location>
        <begin position="36"/>
        <end position="55"/>
    </location>
</feature>
<dbReference type="RefSeq" id="WP_031144747.1">
    <property type="nucleotide sequence ID" value="NZ_JYJH01000097.1"/>
</dbReference>
<evidence type="ECO:0000256" key="4">
    <source>
        <dbReference type="PROSITE-ProRule" id="PRU00335"/>
    </source>
</evidence>
<evidence type="ECO:0000256" key="3">
    <source>
        <dbReference type="ARBA" id="ARBA00023163"/>
    </source>
</evidence>
<dbReference type="InterPro" id="IPR001647">
    <property type="entry name" value="HTH_TetR"/>
</dbReference>
<gene>
    <name evidence="6" type="ORF">UK15_38855</name>
</gene>
<keyword evidence="2 4" id="KW-0238">DNA-binding</keyword>
<reference evidence="7" key="1">
    <citation type="submission" date="2015-02" db="EMBL/GenBank/DDBJ databases">
        <authorList>
            <person name="Ju K.-S."/>
            <person name="Doroghazi J.R."/>
            <person name="Metcalf W."/>
        </authorList>
    </citation>
    <scope>NUCLEOTIDE SEQUENCE [LARGE SCALE GENOMIC DNA]</scope>
    <source>
        <strain evidence="7">NRRL B-16380</strain>
    </source>
</reference>
<evidence type="ECO:0000313" key="6">
    <source>
        <dbReference type="EMBL" id="KJK33618.1"/>
    </source>
</evidence>
<dbReference type="InterPro" id="IPR009057">
    <property type="entry name" value="Homeodomain-like_sf"/>
</dbReference>
<dbReference type="GO" id="GO:0000976">
    <property type="term" value="F:transcription cis-regulatory region binding"/>
    <property type="evidence" value="ECO:0007669"/>
    <property type="project" value="TreeGrafter"/>
</dbReference>
<feature type="domain" description="HTH tetR-type" evidence="5">
    <location>
        <begin position="13"/>
        <end position="73"/>
    </location>
</feature>
<accession>A0A0M2GG76</accession>
<dbReference type="InterPro" id="IPR050109">
    <property type="entry name" value="HTH-type_TetR-like_transc_reg"/>
</dbReference>
<sequence>MTSEPGLRQRKKMRTRQALIEGALRLFAEKGYDQTTVAEIAATADIATRTFFSYFDSKDDIVFFDDRSRLERAVEIIGERQPGEPVADLLRRVIDQSVFADTDSELARKVGPARTRLIASVPALQARELHLLFDIQLQLTEALHLACPELDLVEAAAAVGSLVGAIKVVVAACQKRGDRPEQTYKAVQRATDIAIDGLNSLPRPA</sequence>
<evidence type="ECO:0000313" key="7">
    <source>
        <dbReference type="Proteomes" id="UP000034786"/>
    </source>
</evidence>
<dbReference type="PATRIC" id="fig|284040.3.peg.8376"/>
<keyword evidence="3" id="KW-0804">Transcription</keyword>
<dbReference type="PROSITE" id="PS01081">
    <property type="entry name" value="HTH_TETR_1"/>
    <property type="match status" value="1"/>
</dbReference>
<dbReference type="PANTHER" id="PTHR30055">
    <property type="entry name" value="HTH-TYPE TRANSCRIPTIONAL REGULATOR RUTR"/>
    <property type="match status" value="1"/>
</dbReference>
<dbReference type="InterPro" id="IPR023772">
    <property type="entry name" value="DNA-bd_HTH_TetR-type_CS"/>
</dbReference>
<dbReference type="AlphaFoldDB" id="A0A0M2GG76"/>
<dbReference type="GO" id="GO:0003700">
    <property type="term" value="F:DNA-binding transcription factor activity"/>
    <property type="evidence" value="ECO:0007669"/>
    <property type="project" value="TreeGrafter"/>
</dbReference>